<dbReference type="AlphaFoldDB" id="A0AAX4P441"/>
<feature type="transmembrane region" description="Helical" evidence="1">
    <location>
        <begin position="12"/>
        <end position="36"/>
    </location>
</feature>
<dbReference type="EMBL" id="CP151503">
    <property type="protein sequence ID" value="WZN61132.1"/>
    <property type="molecule type" value="Genomic_DNA"/>
</dbReference>
<organism evidence="2 3">
    <name type="scientific">Chloropicon roscoffensis</name>
    <dbReference type="NCBI Taxonomy" id="1461544"/>
    <lineage>
        <taxon>Eukaryota</taxon>
        <taxon>Viridiplantae</taxon>
        <taxon>Chlorophyta</taxon>
        <taxon>Chloropicophyceae</taxon>
        <taxon>Chloropicales</taxon>
        <taxon>Chloropicaceae</taxon>
        <taxon>Chloropicon</taxon>
    </lineage>
</organism>
<accession>A0AAX4P441</accession>
<keyword evidence="1" id="KW-0812">Transmembrane</keyword>
<keyword evidence="1" id="KW-0472">Membrane</keyword>
<dbReference type="Proteomes" id="UP001472866">
    <property type="component" value="Chromosome 03"/>
</dbReference>
<evidence type="ECO:0000256" key="1">
    <source>
        <dbReference type="SAM" id="Phobius"/>
    </source>
</evidence>
<evidence type="ECO:0000313" key="2">
    <source>
        <dbReference type="EMBL" id="WZN61132.1"/>
    </source>
</evidence>
<sequence>MGLVRVRRREHVIMVGDLMAYYFLLLLVSAPLLFYLTLPNNPYNRLPIERLEHATNEIIQIRQLQWGTLTMEERLRAKNQTTGFVDGLHVVLAMVDCDKGKKQRGAGWKDDALEQELDRSVPETVRFEVTRISVGCGGAPLDGGHDPSFVWRDGTAVNTEIGEAEDLLLTLSHRARVVRYAAVVGENWGGDVPTFASVEGFGGVCVPRAGSDAHSDCLVPFERHLRHLLFGERCVDGAGSQVHPYILRKDFDYLQRLVLLDRIASRLRAVQAFGESHPFARIDEEVVALLRASLQQTPELFKGSGATVHRAYLDATNALHHPNLVNNDQTMPDLHRILLLCPYFLPVLSVVLRSLASAKMA</sequence>
<gene>
    <name evidence="2" type="ORF">HKI87_03g26660</name>
</gene>
<evidence type="ECO:0000313" key="3">
    <source>
        <dbReference type="Proteomes" id="UP001472866"/>
    </source>
</evidence>
<reference evidence="2 3" key="1">
    <citation type="submission" date="2024-03" db="EMBL/GenBank/DDBJ databases">
        <title>Complete genome sequence of the green alga Chloropicon roscoffensis RCC1871.</title>
        <authorList>
            <person name="Lemieux C."/>
            <person name="Pombert J.-F."/>
            <person name="Otis C."/>
            <person name="Turmel M."/>
        </authorList>
    </citation>
    <scope>NUCLEOTIDE SEQUENCE [LARGE SCALE GENOMIC DNA]</scope>
    <source>
        <strain evidence="2 3">RCC1871</strain>
    </source>
</reference>
<name>A0AAX4P441_9CHLO</name>
<keyword evidence="3" id="KW-1185">Reference proteome</keyword>
<protein>
    <recommendedName>
        <fullName evidence="4">GPI transamidase component PIG-S</fullName>
    </recommendedName>
</protein>
<proteinExistence type="predicted"/>
<keyword evidence="1" id="KW-1133">Transmembrane helix</keyword>
<evidence type="ECO:0008006" key="4">
    <source>
        <dbReference type="Google" id="ProtNLM"/>
    </source>
</evidence>